<dbReference type="AlphaFoldDB" id="A0A4S8LD43"/>
<proteinExistence type="predicted"/>
<dbReference type="SUPFAM" id="SSF47095">
    <property type="entry name" value="HMG-box"/>
    <property type="match status" value="1"/>
</dbReference>
<dbReference type="Proteomes" id="UP000297245">
    <property type="component" value="Unassembled WGS sequence"/>
</dbReference>
<dbReference type="EMBL" id="ML179480">
    <property type="protein sequence ID" value="THU86794.1"/>
    <property type="molecule type" value="Genomic_DNA"/>
</dbReference>
<evidence type="ECO:0000313" key="1">
    <source>
        <dbReference type="EMBL" id="THU86794.1"/>
    </source>
</evidence>
<gene>
    <name evidence="1" type="ORF">K435DRAFT_555568</name>
</gene>
<evidence type="ECO:0008006" key="3">
    <source>
        <dbReference type="Google" id="ProtNLM"/>
    </source>
</evidence>
<protein>
    <recommendedName>
        <fullName evidence="3">HMG box domain-containing protein</fullName>
    </recommendedName>
</protein>
<name>A0A4S8LD43_DENBC</name>
<dbReference type="OrthoDB" id="6247875at2759"/>
<reference evidence="1 2" key="1">
    <citation type="journal article" date="2019" name="Nat. Ecol. Evol.">
        <title>Megaphylogeny resolves global patterns of mushroom evolution.</title>
        <authorList>
            <person name="Varga T."/>
            <person name="Krizsan K."/>
            <person name="Foldi C."/>
            <person name="Dima B."/>
            <person name="Sanchez-Garcia M."/>
            <person name="Sanchez-Ramirez S."/>
            <person name="Szollosi G.J."/>
            <person name="Szarkandi J.G."/>
            <person name="Papp V."/>
            <person name="Albert L."/>
            <person name="Andreopoulos W."/>
            <person name="Angelini C."/>
            <person name="Antonin V."/>
            <person name="Barry K.W."/>
            <person name="Bougher N.L."/>
            <person name="Buchanan P."/>
            <person name="Buyck B."/>
            <person name="Bense V."/>
            <person name="Catcheside P."/>
            <person name="Chovatia M."/>
            <person name="Cooper J."/>
            <person name="Damon W."/>
            <person name="Desjardin D."/>
            <person name="Finy P."/>
            <person name="Geml J."/>
            <person name="Haridas S."/>
            <person name="Hughes K."/>
            <person name="Justo A."/>
            <person name="Karasinski D."/>
            <person name="Kautmanova I."/>
            <person name="Kiss B."/>
            <person name="Kocsube S."/>
            <person name="Kotiranta H."/>
            <person name="LaButti K.M."/>
            <person name="Lechner B.E."/>
            <person name="Liimatainen K."/>
            <person name="Lipzen A."/>
            <person name="Lukacs Z."/>
            <person name="Mihaltcheva S."/>
            <person name="Morgado L.N."/>
            <person name="Niskanen T."/>
            <person name="Noordeloos M.E."/>
            <person name="Ohm R.A."/>
            <person name="Ortiz-Santana B."/>
            <person name="Ovrebo C."/>
            <person name="Racz N."/>
            <person name="Riley R."/>
            <person name="Savchenko A."/>
            <person name="Shiryaev A."/>
            <person name="Soop K."/>
            <person name="Spirin V."/>
            <person name="Szebenyi C."/>
            <person name="Tomsovsky M."/>
            <person name="Tulloss R.E."/>
            <person name="Uehling J."/>
            <person name="Grigoriev I.V."/>
            <person name="Vagvolgyi C."/>
            <person name="Papp T."/>
            <person name="Martin F.M."/>
            <person name="Miettinen O."/>
            <person name="Hibbett D.S."/>
            <person name="Nagy L.G."/>
        </authorList>
    </citation>
    <scope>NUCLEOTIDE SEQUENCE [LARGE SCALE GENOMIC DNA]</scope>
    <source>
        <strain evidence="1 2">CBS 962.96</strain>
    </source>
</reference>
<organism evidence="1 2">
    <name type="scientific">Dendrothele bispora (strain CBS 962.96)</name>
    <dbReference type="NCBI Taxonomy" id="1314807"/>
    <lineage>
        <taxon>Eukaryota</taxon>
        <taxon>Fungi</taxon>
        <taxon>Dikarya</taxon>
        <taxon>Basidiomycota</taxon>
        <taxon>Agaricomycotina</taxon>
        <taxon>Agaricomycetes</taxon>
        <taxon>Agaricomycetidae</taxon>
        <taxon>Agaricales</taxon>
        <taxon>Agaricales incertae sedis</taxon>
        <taxon>Dendrothele</taxon>
    </lineage>
</organism>
<dbReference type="Gene3D" id="1.10.30.10">
    <property type="entry name" value="High mobility group box domain"/>
    <property type="match status" value="1"/>
</dbReference>
<feature type="non-terminal residue" evidence="1">
    <location>
        <position position="1"/>
    </location>
</feature>
<sequence>DISKAVSLEWRSLSTEERQYWEHLAREKLGAKKKLKARPYPHYVYRPGRFRNKEGR</sequence>
<keyword evidence="2" id="KW-1185">Reference proteome</keyword>
<feature type="non-terminal residue" evidence="1">
    <location>
        <position position="56"/>
    </location>
</feature>
<accession>A0A4S8LD43</accession>
<dbReference type="InterPro" id="IPR036910">
    <property type="entry name" value="HMG_box_dom_sf"/>
</dbReference>
<evidence type="ECO:0000313" key="2">
    <source>
        <dbReference type="Proteomes" id="UP000297245"/>
    </source>
</evidence>